<sequence length="288" mass="31564">MEVAEKGAAALLSGGRERRFLPWLLGGLYLAVYGPTLAWLWHRWTLSIWYNGHGILITLVVAWLVREELRRFEGRPRDANPWGFLLLVPALALHMLDTGIHSQLLSAFSLVLGLPGLSLLLLGTERTRAIIFPLLVLFLTLPIPLVFTESIHLFLRHIATVASAWILPHVGIPVFASGTLLETPNGSLMVADACSGFSTLYATVTVAVLTAYATRSRWRRVAVLLVAVPLAIVVNVARVVVLAVLVDRFGLDVLHTSAHELSGMATFAVALPLIFWLGYEPRKQEAGS</sequence>
<feature type="transmembrane region" description="Helical" evidence="8">
    <location>
        <begin position="221"/>
        <end position="246"/>
    </location>
</feature>
<keyword evidence="5" id="KW-0378">Hydrolase</keyword>
<keyword evidence="2" id="KW-1003">Cell membrane</keyword>
<dbReference type="Pfam" id="PF09721">
    <property type="entry name" value="Exosortase_EpsH"/>
    <property type="match status" value="1"/>
</dbReference>
<evidence type="ECO:0000256" key="1">
    <source>
        <dbReference type="ARBA" id="ARBA00004651"/>
    </source>
</evidence>
<evidence type="ECO:0000256" key="2">
    <source>
        <dbReference type="ARBA" id="ARBA00022475"/>
    </source>
</evidence>
<feature type="transmembrane region" description="Helical" evidence="8">
    <location>
        <begin position="48"/>
        <end position="65"/>
    </location>
</feature>
<feature type="transmembrane region" description="Helical" evidence="8">
    <location>
        <begin position="129"/>
        <end position="147"/>
    </location>
</feature>
<protein>
    <submittedName>
        <fullName evidence="9">Exosortase/archaeosortase family protein</fullName>
    </submittedName>
</protein>
<evidence type="ECO:0000256" key="5">
    <source>
        <dbReference type="ARBA" id="ARBA00022801"/>
    </source>
</evidence>
<feature type="transmembrane region" description="Helical" evidence="8">
    <location>
        <begin position="104"/>
        <end position="123"/>
    </location>
</feature>
<evidence type="ECO:0000256" key="4">
    <source>
        <dbReference type="ARBA" id="ARBA00022692"/>
    </source>
</evidence>
<evidence type="ECO:0000256" key="7">
    <source>
        <dbReference type="ARBA" id="ARBA00023136"/>
    </source>
</evidence>
<keyword evidence="7 8" id="KW-0472">Membrane</keyword>
<proteinExistence type="predicted"/>
<dbReference type="AlphaFoldDB" id="A0A7C5IZ56"/>
<dbReference type="NCBIfam" id="TIGR04178">
    <property type="entry name" value="exo_archaeo"/>
    <property type="match status" value="1"/>
</dbReference>
<dbReference type="Proteomes" id="UP000886100">
    <property type="component" value="Unassembled WGS sequence"/>
</dbReference>
<evidence type="ECO:0000256" key="6">
    <source>
        <dbReference type="ARBA" id="ARBA00022989"/>
    </source>
</evidence>
<comment type="subcellular location">
    <subcellularLocation>
        <location evidence="1">Cell membrane</location>
        <topology evidence="1">Multi-pass membrane protein</topology>
    </subcellularLocation>
</comment>
<reference evidence="9" key="1">
    <citation type="journal article" date="2020" name="mSystems">
        <title>Genome- and Community-Level Interaction Insights into Carbon Utilization and Element Cycling Functions of Hydrothermarchaeota in Hydrothermal Sediment.</title>
        <authorList>
            <person name="Zhou Z."/>
            <person name="Liu Y."/>
            <person name="Xu W."/>
            <person name="Pan J."/>
            <person name="Luo Z.H."/>
            <person name="Li M."/>
        </authorList>
    </citation>
    <scope>NUCLEOTIDE SEQUENCE [LARGE SCALE GENOMIC DNA]</scope>
    <source>
        <strain evidence="9">HyVt-535</strain>
    </source>
</reference>
<keyword evidence="4 8" id="KW-0812">Transmembrane</keyword>
<dbReference type="InterPro" id="IPR013426">
    <property type="entry name" value="EpsH-like"/>
</dbReference>
<dbReference type="NCBIfam" id="TIGR02602">
    <property type="entry name" value="8TM_EpsH"/>
    <property type="match status" value="1"/>
</dbReference>
<dbReference type="GO" id="GO:0008233">
    <property type="term" value="F:peptidase activity"/>
    <property type="evidence" value="ECO:0007669"/>
    <property type="project" value="UniProtKB-KW"/>
</dbReference>
<evidence type="ECO:0000313" key="9">
    <source>
        <dbReference type="EMBL" id="HHH13734.1"/>
    </source>
</evidence>
<dbReference type="InterPro" id="IPR026392">
    <property type="entry name" value="Exo/Archaeosortase_dom"/>
</dbReference>
<keyword evidence="6 8" id="KW-1133">Transmembrane helix</keyword>
<evidence type="ECO:0000256" key="8">
    <source>
        <dbReference type="SAM" id="Phobius"/>
    </source>
</evidence>
<dbReference type="EMBL" id="DROM01000350">
    <property type="protein sequence ID" value="HHH13734.1"/>
    <property type="molecule type" value="Genomic_DNA"/>
</dbReference>
<comment type="caution">
    <text evidence="9">The sequence shown here is derived from an EMBL/GenBank/DDBJ whole genome shotgun (WGS) entry which is preliminary data.</text>
</comment>
<organism evidence="9">
    <name type="scientific">Thiolapillus brandeum</name>
    <dbReference type="NCBI Taxonomy" id="1076588"/>
    <lineage>
        <taxon>Bacteria</taxon>
        <taxon>Pseudomonadati</taxon>
        <taxon>Pseudomonadota</taxon>
        <taxon>Gammaproteobacteria</taxon>
        <taxon>Chromatiales</taxon>
        <taxon>Sedimenticolaceae</taxon>
        <taxon>Thiolapillus</taxon>
    </lineage>
</organism>
<name>A0A7C5IZ56_9GAMM</name>
<keyword evidence="3" id="KW-0645">Protease</keyword>
<evidence type="ECO:0000256" key="3">
    <source>
        <dbReference type="ARBA" id="ARBA00022670"/>
    </source>
</evidence>
<dbReference type="GO" id="GO:0006508">
    <property type="term" value="P:proteolysis"/>
    <property type="evidence" value="ECO:0007669"/>
    <property type="project" value="UniProtKB-KW"/>
</dbReference>
<dbReference type="InterPro" id="IPR019127">
    <property type="entry name" value="Exosortase"/>
</dbReference>
<gene>
    <name evidence="9" type="ORF">ENJ98_05810</name>
</gene>
<feature type="transmembrane region" description="Helical" evidence="8">
    <location>
        <begin position="188"/>
        <end position="209"/>
    </location>
</feature>
<dbReference type="GO" id="GO:0005886">
    <property type="term" value="C:plasma membrane"/>
    <property type="evidence" value="ECO:0007669"/>
    <property type="project" value="UniProtKB-SubCell"/>
</dbReference>
<feature type="transmembrane region" description="Helical" evidence="8">
    <location>
        <begin position="20"/>
        <end position="42"/>
    </location>
</feature>
<accession>A0A7C5IZ56</accession>
<feature type="transmembrane region" description="Helical" evidence="8">
    <location>
        <begin position="261"/>
        <end position="279"/>
    </location>
</feature>